<dbReference type="Proteomes" id="UP001597182">
    <property type="component" value="Unassembled WGS sequence"/>
</dbReference>
<proteinExistence type="predicted"/>
<dbReference type="PANTHER" id="PTHR34310:SF9">
    <property type="entry name" value="BLR5716 PROTEIN"/>
    <property type="match status" value="1"/>
</dbReference>
<dbReference type="RefSeq" id="WP_013677155.1">
    <property type="nucleotide sequence ID" value="NZ_BAABKS010000053.1"/>
</dbReference>
<dbReference type="Pfam" id="PF04248">
    <property type="entry name" value="NTP_transf_9"/>
    <property type="match status" value="1"/>
</dbReference>
<keyword evidence="3" id="KW-1185">Reference proteome</keyword>
<gene>
    <name evidence="2" type="ORF">ACFQ34_07085</name>
</gene>
<feature type="domain" description="DUF427" evidence="1">
    <location>
        <begin position="168"/>
        <end position="254"/>
    </location>
</feature>
<dbReference type="InterPro" id="IPR007361">
    <property type="entry name" value="DUF427"/>
</dbReference>
<protein>
    <submittedName>
        <fullName evidence="2">DUF427 domain-containing protein</fullName>
    </submittedName>
</protein>
<evidence type="ECO:0000259" key="1">
    <source>
        <dbReference type="Pfam" id="PF04248"/>
    </source>
</evidence>
<dbReference type="EMBL" id="JBHTMB010000050">
    <property type="protein sequence ID" value="MFD1233046.1"/>
    <property type="molecule type" value="Genomic_DNA"/>
</dbReference>
<accession>A0ABW3VDY9</accession>
<name>A0ABW3VDY9_9PSEU</name>
<dbReference type="Gene3D" id="2.170.150.40">
    <property type="entry name" value="Domain of unknown function (DUF427)"/>
    <property type="match status" value="1"/>
</dbReference>
<reference evidence="3" key="1">
    <citation type="journal article" date="2019" name="Int. J. Syst. Evol. Microbiol.">
        <title>The Global Catalogue of Microorganisms (GCM) 10K type strain sequencing project: providing services to taxonomists for standard genome sequencing and annotation.</title>
        <authorList>
            <consortium name="The Broad Institute Genomics Platform"/>
            <consortium name="The Broad Institute Genome Sequencing Center for Infectious Disease"/>
            <person name="Wu L."/>
            <person name="Ma J."/>
        </authorList>
    </citation>
    <scope>NUCLEOTIDE SEQUENCE [LARGE SCALE GENOMIC DNA]</scope>
    <source>
        <strain evidence="3">CCUG 49018</strain>
    </source>
</reference>
<dbReference type="InterPro" id="IPR038694">
    <property type="entry name" value="DUF427_sf"/>
</dbReference>
<organism evidence="2 3">
    <name type="scientific">Pseudonocardia benzenivorans</name>
    <dbReference type="NCBI Taxonomy" id="228005"/>
    <lineage>
        <taxon>Bacteria</taxon>
        <taxon>Bacillati</taxon>
        <taxon>Actinomycetota</taxon>
        <taxon>Actinomycetes</taxon>
        <taxon>Pseudonocardiales</taxon>
        <taxon>Pseudonocardiaceae</taxon>
        <taxon>Pseudonocardia</taxon>
    </lineage>
</organism>
<dbReference type="PANTHER" id="PTHR34310">
    <property type="entry name" value="DUF427 DOMAIN PROTEIN (AFU_ORTHOLOGUE AFUA_3G02220)"/>
    <property type="match status" value="1"/>
</dbReference>
<evidence type="ECO:0000313" key="2">
    <source>
        <dbReference type="EMBL" id="MFD1233046.1"/>
    </source>
</evidence>
<evidence type="ECO:0000313" key="3">
    <source>
        <dbReference type="Proteomes" id="UP001597182"/>
    </source>
</evidence>
<sequence>MALRVGDHLAASLPALRHEPIARRVRAWSGGTLLLDSSRAALVWEPGRVVPQYAVPVDDVVATLTPDPGYAGRRDGPGAVPVGPAGAQVLTPETGFGVHSTPGAVLTMSTGAAPLRGAAFRPEDPDLAGHVVVDFAGPDTWWEEDEPVVGHPRDPYHRVDARRSSRHVRISADGVLLAESRTPTAVFETNLPVRHYLPRADLVADLAPSDTVTTCAYKGVASYLSAGGLPDVAWTYPQPLPDATPLAGLVAFFDERVDVEIDGVALARPRTPWS</sequence>
<comment type="caution">
    <text evidence="2">The sequence shown here is derived from an EMBL/GenBank/DDBJ whole genome shotgun (WGS) entry which is preliminary data.</text>
</comment>